<reference evidence="1 2" key="2">
    <citation type="submission" date="2019-09" db="EMBL/GenBank/DDBJ databases">
        <authorList>
            <person name="Jin C."/>
        </authorList>
    </citation>
    <scope>NUCLEOTIDE SEQUENCE [LARGE SCALE GENOMIC DNA]</scope>
    <source>
        <strain evidence="1 2">BN140078</strain>
    </source>
</reference>
<name>A0A5B2VIX2_9BACT</name>
<dbReference type="AlphaFoldDB" id="A0A5B2VIX2"/>
<proteinExistence type="predicted"/>
<comment type="caution">
    <text evidence="1">The sequence shown here is derived from an EMBL/GenBank/DDBJ whole genome shotgun (WGS) entry which is preliminary data.</text>
</comment>
<evidence type="ECO:0000313" key="1">
    <source>
        <dbReference type="EMBL" id="KAA2239523.1"/>
    </source>
</evidence>
<accession>A0A5B2VIX2</accession>
<dbReference type="Proteomes" id="UP000324611">
    <property type="component" value="Unassembled WGS sequence"/>
</dbReference>
<dbReference type="EMBL" id="VUOC01000004">
    <property type="protein sequence ID" value="KAA2239523.1"/>
    <property type="molecule type" value="Genomic_DNA"/>
</dbReference>
<protein>
    <submittedName>
        <fullName evidence="1">Uncharacterized protein</fullName>
    </submittedName>
</protein>
<reference evidence="1 2" key="1">
    <citation type="submission" date="2019-09" db="EMBL/GenBank/DDBJ databases">
        <title>Chitinophaga ginsengihumi sp. nov., isolated from soil of ginseng rhizosphere.</title>
        <authorList>
            <person name="Lee J."/>
        </authorList>
    </citation>
    <scope>NUCLEOTIDE SEQUENCE [LARGE SCALE GENOMIC DNA]</scope>
    <source>
        <strain evidence="1 2">BN140078</strain>
    </source>
</reference>
<organism evidence="1 2">
    <name type="scientific">Chitinophaga agrisoli</name>
    <dbReference type="NCBI Taxonomy" id="2607653"/>
    <lineage>
        <taxon>Bacteria</taxon>
        <taxon>Pseudomonadati</taxon>
        <taxon>Bacteroidota</taxon>
        <taxon>Chitinophagia</taxon>
        <taxon>Chitinophagales</taxon>
        <taxon>Chitinophagaceae</taxon>
        <taxon>Chitinophaga</taxon>
    </lineage>
</organism>
<gene>
    <name evidence="1" type="ORF">F0L74_25320</name>
</gene>
<sequence>MLKSRIYQQVDNSLNQGTPGHLGRSGDAAAGGVISTVATIDNRELANADGVIQLSGSGRISNVDPEAATADDLVLVFGADRDLHHEFVLFDQVFTGDVSFRIDIQFVLAAGDTYTGISTVSFSTGEQITQPFNVFYTGRNNFTNIRFRNTKLSNSNVQTSVQMFNVLLFK</sequence>
<evidence type="ECO:0000313" key="2">
    <source>
        <dbReference type="Proteomes" id="UP000324611"/>
    </source>
</evidence>
<keyword evidence="2" id="KW-1185">Reference proteome</keyword>
<dbReference type="RefSeq" id="WP_149840702.1">
    <property type="nucleotide sequence ID" value="NZ_VUOC01000004.1"/>
</dbReference>